<feature type="domain" description="PABS" evidence="4">
    <location>
        <begin position="22"/>
        <end position="266"/>
    </location>
</feature>
<dbReference type="PROSITE" id="PS01330">
    <property type="entry name" value="PABS_1"/>
    <property type="match status" value="1"/>
</dbReference>
<reference evidence="5" key="2">
    <citation type="submission" date="2021-04" db="EMBL/GenBank/DDBJ databases">
        <authorList>
            <person name="Podell S."/>
        </authorList>
    </citation>
    <scope>NUCLEOTIDE SEQUENCE</scope>
    <source>
        <strain evidence="5">Hildebrandi</strain>
    </source>
</reference>
<dbReference type="GO" id="GO:0008295">
    <property type="term" value="P:spermidine biosynthetic process"/>
    <property type="evidence" value="ECO:0007669"/>
    <property type="project" value="TreeGrafter"/>
</dbReference>
<proteinExistence type="inferred from homology"/>
<dbReference type="NCBIfam" id="NF037959">
    <property type="entry name" value="MFS_SpdSyn"/>
    <property type="match status" value="1"/>
</dbReference>
<feature type="active site" description="Proton acceptor" evidence="2">
    <location>
        <position position="186"/>
    </location>
</feature>
<sequence>MIRSSVPANGSSSQKKIRGIQNGWFTEAATMWPGQRFSLALKNYDEANSILYHKRSEFQEILIFQSAQYGKVFAIDGILQLTERDVFTFHEMMAHVPLCSHRNPERVLIVGGGDGAILREVCRHPEVTHITLVEIDPMVIEASKECLKIVPPETWYDPRLEIVHQDAAEYVEDPTNHNRFDVILADTLDPLGPAESLFEPEFYEAMHAALRPNGIVCTQGESTWIHLDLVRDLVSCCADIFDTSEYATTSIPSYPCGQIGFILARKGDGSNTRTRGCSVPVRTPAFQKDLKWYNSQMHRAAFVLPQYVKKELNAPDVNLSGRIRNVNDEEEDENGEEDDQCFLRGCTIQ</sequence>
<reference evidence="5" key="1">
    <citation type="journal article" date="2021" name="Sci. Rep.">
        <title>Diploid genomic architecture of Nitzschia inconspicua, an elite biomass production diatom.</title>
        <authorList>
            <person name="Oliver A."/>
            <person name="Podell S."/>
            <person name="Pinowska A."/>
            <person name="Traller J.C."/>
            <person name="Smith S.R."/>
            <person name="McClure R."/>
            <person name="Beliaev A."/>
            <person name="Bohutskyi P."/>
            <person name="Hill E.A."/>
            <person name="Rabines A."/>
            <person name="Zheng H."/>
            <person name="Allen L.Z."/>
            <person name="Kuo A."/>
            <person name="Grigoriev I.V."/>
            <person name="Allen A.E."/>
            <person name="Hazlebeck D."/>
            <person name="Allen E.E."/>
        </authorList>
    </citation>
    <scope>NUCLEOTIDE SEQUENCE</scope>
    <source>
        <strain evidence="5">Hildebrandi</strain>
    </source>
</reference>
<protein>
    <submittedName>
        <fullName evidence="5">Spermidine synthase</fullName>
    </submittedName>
</protein>
<comment type="caution">
    <text evidence="5">The sequence shown here is derived from an EMBL/GenBank/DDBJ whole genome shotgun (WGS) entry which is preliminary data.</text>
</comment>
<evidence type="ECO:0000256" key="2">
    <source>
        <dbReference type="PROSITE-ProRule" id="PRU00354"/>
    </source>
</evidence>
<dbReference type="PANTHER" id="PTHR11558:SF11">
    <property type="entry name" value="SPERMIDINE SYNTHASE"/>
    <property type="match status" value="1"/>
</dbReference>
<dbReference type="NCBIfam" id="TIGR00417">
    <property type="entry name" value="speE"/>
    <property type="match status" value="1"/>
</dbReference>
<dbReference type="Pfam" id="PF17284">
    <property type="entry name" value="Spermine_synt_N"/>
    <property type="match status" value="1"/>
</dbReference>
<comment type="similarity">
    <text evidence="3">Belongs to the spermidine/spermine synthase family.</text>
</comment>
<dbReference type="PROSITE" id="PS51006">
    <property type="entry name" value="PABS_2"/>
    <property type="match status" value="1"/>
</dbReference>
<dbReference type="NCBIfam" id="NF002010">
    <property type="entry name" value="PRK00811.1"/>
    <property type="match status" value="1"/>
</dbReference>
<gene>
    <name evidence="5" type="ORF">IV203_016507</name>
</gene>
<evidence type="ECO:0000313" key="5">
    <source>
        <dbReference type="EMBL" id="KAG7347802.1"/>
    </source>
</evidence>
<name>A0A9K3PHF9_9STRA</name>
<dbReference type="AlphaFoldDB" id="A0A9K3PHF9"/>
<keyword evidence="1 2" id="KW-0808">Transferase</keyword>
<dbReference type="PANTHER" id="PTHR11558">
    <property type="entry name" value="SPERMIDINE/SPERMINE SYNTHASE"/>
    <property type="match status" value="1"/>
</dbReference>
<dbReference type="GO" id="GO:0005829">
    <property type="term" value="C:cytosol"/>
    <property type="evidence" value="ECO:0007669"/>
    <property type="project" value="TreeGrafter"/>
</dbReference>
<dbReference type="InterPro" id="IPR035246">
    <property type="entry name" value="Spermidine_synt_N"/>
</dbReference>
<dbReference type="InterPro" id="IPR001045">
    <property type="entry name" value="Spermi_synthase"/>
</dbReference>
<evidence type="ECO:0000256" key="3">
    <source>
        <dbReference type="RuleBase" id="RU003836"/>
    </source>
</evidence>
<evidence type="ECO:0000256" key="1">
    <source>
        <dbReference type="ARBA" id="ARBA00022679"/>
    </source>
</evidence>
<accession>A0A9K3PHF9</accession>
<dbReference type="EMBL" id="JAGRRH010000020">
    <property type="protein sequence ID" value="KAG7347802.1"/>
    <property type="molecule type" value="Genomic_DNA"/>
</dbReference>
<dbReference type="Pfam" id="PF01564">
    <property type="entry name" value="Spermine_synth"/>
    <property type="match status" value="1"/>
</dbReference>
<dbReference type="OrthoDB" id="38125at2759"/>
<keyword evidence="2" id="KW-0620">Polyamine biosynthesis</keyword>
<dbReference type="GO" id="GO:0004766">
    <property type="term" value="F:spermidine synthase activity"/>
    <property type="evidence" value="ECO:0007669"/>
    <property type="project" value="TreeGrafter"/>
</dbReference>
<organism evidence="5 6">
    <name type="scientific">Nitzschia inconspicua</name>
    <dbReference type="NCBI Taxonomy" id="303405"/>
    <lineage>
        <taxon>Eukaryota</taxon>
        <taxon>Sar</taxon>
        <taxon>Stramenopiles</taxon>
        <taxon>Ochrophyta</taxon>
        <taxon>Bacillariophyta</taxon>
        <taxon>Bacillariophyceae</taxon>
        <taxon>Bacillariophycidae</taxon>
        <taxon>Bacillariales</taxon>
        <taxon>Bacillariaceae</taxon>
        <taxon>Nitzschia</taxon>
    </lineage>
</organism>
<dbReference type="Proteomes" id="UP000693970">
    <property type="component" value="Unassembled WGS sequence"/>
</dbReference>
<dbReference type="InterPro" id="IPR030373">
    <property type="entry name" value="PABS_CS"/>
</dbReference>
<evidence type="ECO:0000259" key="4">
    <source>
        <dbReference type="PROSITE" id="PS51006"/>
    </source>
</evidence>
<dbReference type="CDD" id="cd02440">
    <property type="entry name" value="AdoMet_MTases"/>
    <property type="match status" value="1"/>
</dbReference>
<dbReference type="FunFam" id="3.40.50.150:FF:000013">
    <property type="entry name" value="Spermidine synthase"/>
    <property type="match status" value="1"/>
</dbReference>
<keyword evidence="6" id="KW-1185">Reference proteome</keyword>
<dbReference type="HAMAP" id="MF_00198">
    <property type="entry name" value="Spermidine_synth"/>
    <property type="match status" value="1"/>
</dbReference>
<dbReference type="InterPro" id="IPR030374">
    <property type="entry name" value="PABS"/>
</dbReference>
<evidence type="ECO:0000313" key="6">
    <source>
        <dbReference type="Proteomes" id="UP000693970"/>
    </source>
</evidence>